<dbReference type="NCBIfam" id="TIGR03924">
    <property type="entry name" value="T7SS_EccC_a"/>
    <property type="match status" value="1"/>
</dbReference>
<proteinExistence type="predicted"/>
<keyword evidence="14" id="KW-1185">Reference proteome</keyword>
<name>A0ABT4V8E2_9PSEU</name>
<dbReference type="Gene3D" id="3.40.50.300">
    <property type="entry name" value="P-loop containing nucleotide triphosphate hydrolases"/>
    <property type="match status" value="4"/>
</dbReference>
<keyword evidence="5 9" id="KW-0547">Nucleotide-binding</keyword>
<evidence type="ECO:0000256" key="2">
    <source>
        <dbReference type="ARBA" id="ARBA00022475"/>
    </source>
</evidence>
<evidence type="ECO:0000256" key="6">
    <source>
        <dbReference type="ARBA" id="ARBA00022840"/>
    </source>
</evidence>
<feature type="binding site" evidence="9">
    <location>
        <begin position="483"/>
        <end position="490"/>
    </location>
    <ligand>
        <name>ATP</name>
        <dbReference type="ChEBI" id="CHEBI:30616"/>
    </ligand>
</feature>
<evidence type="ECO:0000256" key="8">
    <source>
        <dbReference type="ARBA" id="ARBA00023136"/>
    </source>
</evidence>
<keyword evidence="6 9" id="KW-0067">ATP-binding</keyword>
<comment type="subcellular location">
    <subcellularLocation>
        <location evidence="1">Cell membrane</location>
        <topology evidence="1">Multi-pass membrane protein</topology>
    </subcellularLocation>
</comment>
<keyword evidence="3 11" id="KW-0812">Transmembrane</keyword>
<dbReference type="InterPro" id="IPR023837">
    <property type="entry name" value="EccCb-like_Actinobacteria"/>
</dbReference>
<feature type="binding site" evidence="9">
    <location>
        <begin position="1123"/>
        <end position="1130"/>
    </location>
    <ligand>
        <name>ATP</name>
        <dbReference type="ChEBI" id="CHEBI:30616"/>
    </ligand>
</feature>
<evidence type="ECO:0000256" key="4">
    <source>
        <dbReference type="ARBA" id="ARBA00022737"/>
    </source>
</evidence>
<dbReference type="Pfam" id="PF13401">
    <property type="entry name" value="AAA_22"/>
    <property type="match status" value="1"/>
</dbReference>
<protein>
    <submittedName>
        <fullName evidence="13">Type VII secretion protein EccCa</fullName>
    </submittedName>
</protein>
<gene>
    <name evidence="13" type="primary">eccCa</name>
    <name evidence="13" type="ORF">OU415_32755</name>
</gene>
<organism evidence="13 14">
    <name type="scientific">Saccharopolyspora oryzae</name>
    <dbReference type="NCBI Taxonomy" id="2997343"/>
    <lineage>
        <taxon>Bacteria</taxon>
        <taxon>Bacillati</taxon>
        <taxon>Actinomycetota</taxon>
        <taxon>Actinomycetes</taxon>
        <taxon>Pseudonocardiales</taxon>
        <taxon>Pseudonocardiaceae</taxon>
        <taxon>Saccharopolyspora</taxon>
    </lineage>
</organism>
<keyword evidence="7 11" id="KW-1133">Transmembrane helix</keyword>
<dbReference type="SUPFAM" id="SSF52540">
    <property type="entry name" value="P-loop containing nucleoside triphosphate hydrolases"/>
    <property type="match status" value="3"/>
</dbReference>
<dbReference type="PROSITE" id="PS50901">
    <property type="entry name" value="FTSK"/>
    <property type="match status" value="3"/>
</dbReference>
<feature type="domain" description="FtsK" evidence="12">
    <location>
        <begin position="460"/>
        <end position="665"/>
    </location>
</feature>
<dbReference type="Pfam" id="PF01580">
    <property type="entry name" value="FtsK_SpoIIIE"/>
    <property type="match status" value="2"/>
</dbReference>
<accession>A0ABT4V8E2</accession>
<dbReference type="InterPro" id="IPR049945">
    <property type="entry name" value="AAA_22"/>
</dbReference>
<evidence type="ECO:0000259" key="12">
    <source>
        <dbReference type="PROSITE" id="PS50901"/>
    </source>
</evidence>
<evidence type="ECO:0000256" key="3">
    <source>
        <dbReference type="ARBA" id="ARBA00022692"/>
    </source>
</evidence>
<dbReference type="InterPro" id="IPR023836">
    <property type="entry name" value="EccCa-like_Actinobacteria"/>
</dbReference>
<keyword evidence="2" id="KW-1003">Cell membrane</keyword>
<feature type="region of interest" description="Disordered" evidence="10">
    <location>
        <begin position="1"/>
        <end position="23"/>
    </location>
</feature>
<reference evidence="13 14" key="1">
    <citation type="submission" date="2022-11" db="EMBL/GenBank/DDBJ databases">
        <title>Draft genome sequence of Saccharopolyspora sp. WRP15-2 isolated from rhizosphere soils of wild rice in Thailand.</title>
        <authorList>
            <person name="Duangmal K."/>
            <person name="Kammanee S."/>
            <person name="Muangham S."/>
        </authorList>
    </citation>
    <scope>NUCLEOTIDE SEQUENCE [LARGE SCALE GENOMIC DNA]</scope>
    <source>
        <strain evidence="13 14">WRP15-2</strain>
    </source>
</reference>
<dbReference type="PANTHER" id="PTHR22683">
    <property type="entry name" value="SPORULATION PROTEIN RELATED"/>
    <property type="match status" value="1"/>
</dbReference>
<evidence type="ECO:0000256" key="7">
    <source>
        <dbReference type="ARBA" id="ARBA00022989"/>
    </source>
</evidence>
<evidence type="ECO:0000256" key="11">
    <source>
        <dbReference type="SAM" id="Phobius"/>
    </source>
</evidence>
<dbReference type="PANTHER" id="PTHR22683:SF1">
    <property type="entry name" value="TYPE VII SECRETION SYSTEM PROTEIN ESSC"/>
    <property type="match status" value="1"/>
</dbReference>
<evidence type="ECO:0000256" key="9">
    <source>
        <dbReference type="PROSITE-ProRule" id="PRU00289"/>
    </source>
</evidence>
<dbReference type="InterPro" id="IPR003593">
    <property type="entry name" value="AAA+_ATPase"/>
</dbReference>
<evidence type="ECO:0000256" key="1">
    <source>
        <dbReference type="ARBA" id="ARBA00004651"/>
    </source>
</evidence>
<evidence type="ECO:0000313" key="13">
    <source>
        <dbReference type="EMBL" id="MDA3630238.1"/>
    </source>
</evidence>
<feature type="domain" description="FtsK" evidence="12">
    <location>
        <begin position="1105"/>
        <end position="1289"/>
    </location>
</feature>
<feature type="binding site" evidence="9">
    <location>
        <begin position="836"/>
        <end position="843"/>
    </location>
    <ligand>
        <name>ATP</name>
        <dbReference type="ChEBI" id="CHEBI:30616"/>
    </ligand>
</feature>
<dbReference type="EMBL" id="JAQGLA010000092">
    <property type="protein sequence ID" value="MDA3630238.1"/>
    <property type="molecule type" value="Genomic_DNA"/>
</dbReference>
<feature type="domain" description="FtsK" evidence="12">
    <location>
        <begin position="818"/>
        <end position="1009"/>
    </location>
</feature>
<comment type="caution">
    <text evidence="13">The sequence shown here is derived from an EMBL/GenBank/DDBJ whole genome shotgun (WGS) entry which is preliminary data.</text>
</comment>
<sequence>MGTTQVRRPARLDVPDPGVEPIVVAAPPQQSDATPQSTSAAMIIMPLVSGSGSLLITLTNQDRPLFAAAGMLFLIASVALGVVLFIGSRSGPRKRMRLQRERYLDYLEDLRRTLREIVALQRDGAAFRHPDPHTLLDVSRLPQRRWERRATSPDFLELRIGIGPRPLARPLNLLVDDSNPLVSYDPVSLGTAQQLVTRYESLADQPVPIRLAEAGCVSVVGDREAGRRVARALVGQLVAFHSPDDVRLAVVRHERFAEQWDWAKWLPHTLDDSRADGPVPVRLISSTTGELAQLLADELEHRREDLSRRRGKPPGAGTQRLVVVVDGEAQPSLAGIEAAAGTSLADLGIHLICLLGTPREEPERVDLRVEVVPDGSARISGESTQFRADGLSPAELSSLGRELAPLVVVESEGEELLSSTVGLADVLGVPDVAALDTASTWRPRPMREFLRVPIGIGVDGHPVMLDLKESAFGGMGPHGLVVGATGSGKSEMLRTLVSSLVIGHSPDRLALLLVDFKGGATFAGMRQLPHLAGMITNLADDLSLVDRFRDALDGEMLRRQQLLSDAGKQAGVDLPNVDAYEDLRATGAPLEPLPHLLVIIDEFSELLSAKPEFADLFVAVGRIGRSIGVHLLLATQRLESGKIRGLESHLSYRIGLRTFSEGESRDVIGVPDAYHLPPEPGSGYLKVDTSVFERFKAALVTTPYRPPRERERGSDLVVPYTATNGLAGFLQQRRDLARKAAQDAADQAAESDRTVLQVAVQRLVESGARPVRQVWVDPLPSALPLDRVLDFEADGAAADPQRVTALLGIEDIPAEQRQQALEWDFTGAEGNLVVLGAPQTGKSTLVRSMLASMSLRYAPGQVAFFCVDYGGGTLVPFEQLPHVAAVATRADPDRVRRTISDVQGMLDEREHLFRVHGLDSAAELRRRRAAGEVPPSVFGDVFLVLDGWGVLRESDLDLEEVVMDIAGRGPALGVHTVLTANAGNQVRVRLASSFGGRLELRLNDPFESHIDRRAADELPKDQPGRVLVPSENYAQVALPRIDGSATTDDLTTGVQELIAEVAQRWPDGAVPVVQVLPERVELRAIPGHDDPNAPGLVLGLSERDLGPARIDLFGNDPHLQVYGDPQTGKSTLVSSLLTQLTGRMTSSELGIVLVDYRRTHLEEVPDEYLLAYCTSATQTAQVVQEVCTGLKERMPGPDVTPQQLRDRSWWDGLEVVVVVDDYDLVSTASGNPLAPLAEFAPQGRDLGLHLVLTRRTGGASRFLFEPLTQSLSDMGSPGVLFSGDRMEGRLINATASRTLPPGRALLARRSMPPVQVQTAIP</sequence>
<dbReference type="InterPro" id="IPR027417">
    <property type="entry name" value="P-loop_NTPase"/>
</dbReference>
<keyword evidence="4" id="KW-0677">Repeat</keyword>
<dbReference type="RefSeq" id="WP_270953380.1">
    <property type="nucleotide sequence ID" value="NZ_JAQGLA010000092.1"/>
</dbReference>
<dbReference type="NCBIfam" id="TIGR03925">
    <property type="entry name" value="T7SS_EccC_b"/>
    <property type="match status" value="1"/>
</dbReference>
<dbReference type="SMART" id="SM00382">
    <property type="entry name" value="AAA"/>
    <property type="match status" value="3"/>
</dbReference>
<evidence type="ECO:0000313" key="14">
    <source>
        <dbReference type="Proteomes" id="UP001210380"/>
    </source>
</evidence>
<feature type="transmembrane region" description="Helical" evidence="11">
    <location>
        <begin position="65"/>
        <end position="87"/>
    </location>
</feature>
<dbReference type="InterPro" id="IPR050206">
    <property type="entry name" value="FtsK/SpoIIIE/SftA"/>
</dbReference>
<evidence type="ECO:0000256" key="10">
    <source>
        <dbReference type="SAM" id="MobiDB-lite"/>
    </source>
</evidence>
<dbReference type="InterPro" id="IPR002543">
    <property type="entry name" value="FtsK_dom"/>
</dbReference>
<dbReference type="Proteomes" id="UP001210380">
    <property type="component" value="Unassembled WGS sequence"/>
</dbReference>
<evidence type="ECO:0000256" key="5">
    <source>
        <dbReference type="ARBA" id="ARBA00022741"/>
    </source>
</evidence>
<keyword evidence="8 11" id="KW-0472">Membrane</keyword>